<comment type="caution">
    <text evidence="3">The sequence shown here is derived from an EMBL/GenBank/DDBJ whole genome shotgun (WGS) entry which is preliminary data.</text>
</comment>
<organism evidence="3 4">
    <name type="scientific">Rubritalea tangerina</name>
    <dbReference type="NCBI Taxonomy" id="430798"/>
    <lineage>
        <taxon>Bacteria</taxon>
        <taxon>Pseudomonadati</taxon>
        <taxon>Verrucomicrobiota</taxon>
        <taxon>Verrucomicrobiia</taxon>
        <taxon>Verrucomicrobiales</taxon>
        <taxon>Rubritaleaceae</taxon>
        <taxon>Rubritalea</taxon>
    </lineage>
</organism>
<gene>
    <name evidence="3" type="ORF">ACFSW8_14140</name>
</gene>
<keyword evidence="4" id="KW-1185">Reference proteome</keyword>
<dbReference type="Proteomes" id="UP001597389">
    <property type="component" value="Unassembled WGS sequence"/>
</dbReference>
<dbReference type="RefSeq" id="WP_377090057.1">
    <property type="nucleotide sequence ID" value="NZ_JBHSJL010000014.1"/>
</dbReference>
<reference evidence="4" key="1">
    <citation type="journal article" date="2019" name="Int. J. Syst. Evol. Microbiol.">
        <title>The Global Catalogue of Microorganisms (GCM) 10K type strain sequencing project: providing services to taxonomists for standard genome sequencing and annotation.</title>
        <authorList>
            <consortium name="The Broad Institute Genomics Platform"/>
            <consortium name="The Broad Institute Genome Sequencing Center for Infectious Disease"/>
            <person name="Wu L."/>
            <person name="Ma J."/>
        </authorList>
    </citation>
    <scope>NUCLEOTIDE SEQUENCE [LARGE SCALE GENOMIC DNA]</scope>
    <source>
        <strain evidence="4">CCUG 57942</strain>
    </source>
</reference>
<dbReference type="Gene3D" id="3.40.50.300">
    <property type="entry name" value="P-loop containing nucleotide triphosphate hydrolases"/>
    <property type="match status" value="1"/>
</dbReference>
<feature type="domain" description="KAP NTPase" evidence="2">
    <location>
        <begin position="88"/>
        <end position="387"/>
    </location>
</feature>
<sequence length="503" mass="57164">MKSSKGDYASAYYILRSLQNLTFKSPPHQFNRFIKSLIRMHFSDSEIVPISAESPQESDSDNHTQPLNHYHERGLRKGETDRLGRGKFVRHLGKVIALAPRNESIVFALYGKWGEGKSSVLQLLEGEFKNGTLETAPSVIHFNPWIFNDRKALFHAFFEDVGNSLSELTGGDPTDKRAKKWKTFGKAAALIGGTVSEVDKVLSLIGLAVPAGKQIAEAGKSLERLADHVSENINPDKAQKSLKTLKDELSKEMGKSERSILIALDDVDRLLPYDLIELLHLIKALADIPNVHYLILADKERVEANLVKAGVDKNYLEKIVQFAVPLPIANISKVREYLVDGLKDIFNELIPMDPRCNDNFYNELYNCDDLEGFKDLRQVKRFLGSLRLNLGSVVEENNLDLHIWDYLRLQILYHLYSITYQHIKKSSKVFASRVSLDPLGDTPEAEYNELYDKFFNELPDFINHESISILKELIQDKRLPESIEQNSSRRPCAFSEEQINKGH</sequence>
<protein>
    <submittedName>
        <fullName evidence="3">P-loop NTPase fold protein</fullName>
    </submittedName>
</protein>
<dbReference type="InterPro" id="IPR027417">
    <property type="entry name" value="P-loop_NTPase"/>
</dbReference>
<feature type="region of interest" description="Disordered" evidence="1">
    <location>
        <begin position="482"/>
        <end position="503"/>
    </location>
</feature>
<evidence type="ECO:0000256" key="1">
    <source>
        <dbReference type="SAM" id="MobiDB-lite"/>
    </source>
</evidence>
<feature type="region of interest" description="Disordered" evidence="1">
    <location>
        <begin position="51"/>
        <end position="76"/>
    </location>
</feature>
<dbReference type="InterPro" id="IPR011646">
    <property type="entry name" value="KAP_P-loop"/>
</dbReference>
<evidence type="ECO:0000259" key="2">
    <source>
        <dbReference type="Pfam" id="PF07693"/>
    </source>
</evidence>
<dbReference type="Pfam" id="PF07693">
    <property type="entry name" value="KAP_NTPase"/>
    <property type="match status" value="1"/>
</dbReference>
<proteinExistence type="predicted"/>
<evidence type="ECO:0000313" key="4">
    <source>
        <dbReference type="Proteomes" id="UP001597389"/>
    </source>
</evidence>
<dbReference type="EMBL" id="JBHUJB010000066">
    <property type="protein sequence ID" value="MFD2160044.1"/>
    <property type="molecule type" value="Genomic_DNA"/>
</dbReference>
<feature type="compositionally biased region" description="Polar residues" evidence="1">
    <location>
        <begin position="53"/>
        <end position="67"/>
    </location>
</feature>
<evidence type="ECO:0000313" key="3">
    <source>
        <dbReference type="EMBL" id="MFD2160044.1"/>
    </source>
</evidence>
<dbReference type="SUPFAM" id="SSF52540">
    <property type="entry name" value="P-loop containing nucleoside triphosphate hydrolases"/>
    <property type="match status" value="1"/>
</dbReference>
<accession>A0ABW4ZDT5</accession>
<name>A0ABW4ZDT5_9BACT</name>